<dbReference type="NCBIfam" id="TIGR03725">
    <property type="entry name" value="T6A_YeaZ"/>
    <property type="match status" value="1"/>
</dbReference>
<evidence type="ECO:0000259" key="1">
    <source>
        <dbReference type="Pfam" id="PF00814"/>
    </source>
</evidence>
<dbReference type="GO" id="GO:0002949">
    <property type="term" value="P:tRNA threonylcarbamoyladenosine modification"/>
    <property type="evidence" value="ECO:0007669"/>
    <property type="project" value="InterPro"/>
</dbReference>
<proteinExistence type="predicted"/>
<dbReference type="SUPFAM" id="SSF53067">
    <property type="entry name" value="Actin-like ATPase domain"/>
    <property type="match status" value="2"/>
</dbReference>
<dbReference type="InterPro" id="IPR022496">
    <property type="entry name" value="T6A_TsaB"/>
</dbReference>
<dbReference type="EMBL" id="DVMM01000177">
    <property type="protein sequence ID" value="HIU30239.1"/>
    <property type="molecule type" value="Genomic_DNA"/>
</dbReference>
<dbReference type="InterPro" id="IPR000905">
    <property type="entry name" value="Gcp-like_dom"/>
</dbReference>
<dbReference type="Pfam" id="PF00814">
    <property type="entry name" value="TsaD"/>
    <property type="match status" value="1"/>
</dbReference>
<accession>A0A9D1I926</accession>
<dbReference type="GO" id="GO:0005829">
    <property type="term" value="C:cytosol"/>
    <property type="evidence" value="ECO:0007669"/>
    <property type="project" value="TreeGrafter"/>
</dbReference>
<sequence>MKLLVMDTSCKTAMAAVCEDGSVLASIQIQDQRTHSVKLLPAVEYILAAAGVSPSELGLVAVTNGPGSYTGLRIGVTTAKAFAYSLEIPLIGLNTLEALAAACAVGEEQLVCPMIDARNARVYAALYRGSAELLPCRALSCETLCETLRTEYAGKRILFTGDGTAANGALLTDLLGEMYRPLPSELSAGNPAAIALLAREKYAAAEAAGVIGEYTAERLKVEYYKNYTDSI</sequence>
<name>A0A9D1I926_9CLOT</name>
<dbReference type="AlphaFoldDB" id="A0A9D1I926"/>
<gene>
    <name evidence="2" type="primary">tsaB</name>
    <name evidence="2" type="ORF">IAD50_08090</name>
</gene>
<reference evidence="2" key="1">
    <citation type="submission" date="2020-10" db="EMBL/GenBank/DDBJ databases">
        <authorList>
            <person name="Gilroy R."/>
        </authorList>
    </citation>
    <scope>NUCLEOTIDE SEQUENCE</scope>
    <source>
        <strain evidence="2">CHK195-4489</strain>
    </source>
</reference>
<dbReference type="InterPro" id="IPR043129">
    <property type="entry name" value="ATPase_NBD"/>
</dbReference>
<protein>
    <submittedName>
        <fullName evidence="2">tRNA (Adenosine(37)-N6)-threonylcarbamoyltransferase complex dimerization subunit type 1 TsaB</fullName>
    </submittedName>
</protein>
<feature type="domain" description="Gcp-like" evidence="1">
    <location>
        <begin position="32"/>
        <end position="129"/>
    </location>
</feature>
<dbReference type="PANTHER" id="PTHR11735">
    <property type="entry name" value="TRNA N6-ADENOSINE THREONYLCARBAMOYLTRANSFERASE"/>
    <property type="match status" value="1"/>
</dbReference>
<comment type="caution">
    <text evidence="2">The sequence shown here is derived from an EMBL/GenBank/DDBJ whole genome shotgun (WGS) entry which is preliminary data.</text>
</comment>
<dbReference type="CDD" id="cd24032">
    <property type="entry name" value="ASKHA_NBD_TsaB"/>
    <property type="match status" value="1"/>
</dbReference>
<evidence type="ECO:0000313" key="3">
    <source>
        <dbReference type="Proteomes" id="UP000824089"/>
    </source>
</evidence>
<organism evidence="2 3">
    <name type="scientific">Candidatus Egerieisoma faecipullorum</name>
    <dbReference type="NCBI Taxonomy" id="2840963"/>
    <lineage>
        <taxon>Bacteria</taxon>
        <taxon>Bacillati</taxon>
        <taxon>Bacillota</taxon>
        <taxon>Clostridia</taxon>
        <taxon>Eubacteriales</taxon>
        <taxon>Clostridiaceae</taxon>
        <taxon>Clostridiaceae incertae sedis</taxon>
        <taxon>Candidatus Egerieisoma</taxon>
    </lineage>
</organism>
<dbReference type="Proteomes" id="UP000824089">
    <property type="component" value="Unassembled WGS sequence"/>
</dbReference>
<dbReference type="Gene3D" id="3.30.420.40">
    <property type="match status" value="2"/>
</dbReference>
<dbReference type="PANTHER" id="PTHR11735:SF11">
    <property type="entry name" value="TRNA THREONYLCARBAMOYLADENOSINE BIOSYNTHESIS PROTEIN TSAB"/>
    <property type="match status" value="1"/>
</dbReference>
<reference evidence="2" key="2">
    <citation type="journal article" date="2021" name="PeerJ">
        <title>Extensive microbial diversity within the chicken gut microbiome revealed by metagenomics and culture.</title>
        <authorList>
            <person name="Gilroy R."/>
            <person name="Ravi A."/>
            <person name="Getino M."/>
            <person name="Pursley I."/>
            <person name="Horton D.L."/>
            <person name="Alikhan N.F."/>
            <person name="Baker D."/>
            <person name="Gharbi K."/>
            <person name="Hall N."/>
            <person name="Watson M."/>
            <person name="Adriaenssens E.M."/>
            <person name="Foster-Nyarko E."/>
            <person name="Jarju S."/>
            <person name="Secka A."/>
            <person name="Antonio M."/>
            <person name="Oren A."/>
            <person name="Chaudhuri R.R."/>
            <person name="La Ragione R."/>
            <person name="Hildebrand F."/>
            <person name="Pallen M.J."/>
        </authorList>
    </citation>
    <scope>NUCLEOTIDE SEQUENCE</scope>
    <source>
        <strain evidence="2">CHK195-4489</strain>
    </source>
</reference>
<evidence type="ECO:0000313" key="2">
    <source>
        <dbReference type="EMBL" id="HIU30239.1"/>
    </source>
</evidence>